<evidence type="ECO:0000256" key="5">
    <source>
        <dbReference type="PROSITE-ProRule" id="PRU10100"/>
    </source>
</evidence>
<evidence type="ECO:0000259" key="7">
    <source>
        <dbReference type="Pfam" id="PF17763"/>
    </source>
</evidence>
<dbReference type="Gene3D" id="3.40.50.40">
    <property type="match status" value="1"/>
</dbReference>
<dbReference type="SMART" id="SM00870">
    <property type="entry name" value="Asparaginase"/>
    <property type="match status" value="1"/>
</dbReference>
<sequence>MTATVRILVLGLGGTIAMSQNQPGGHASPAAQPDASMFPIPGIELEFREIANVGSPSVTFAHVREVLRVAREGCDAGFRGIVLTHGTDTLEETAFLLNRYWNLDTPLVVTGAMRPANAPGADGPANLHDAIVTAASEQARGLGVLAVFDALVHAADRVTKVSSRSIDAFDSEPSGPLALVSEEGIRAMYALEASDCVLPTVPAELPSVPLIGTGLFDRGEALGALVHQAEPPAGIVINGVGMGHVPEAVMPLVREARERGIQIVVATRIPEGGTSTYHYSYPGAEVDLINSGACMAGMLSAHKARLLLQVLLAAGASREEISGAFAGFAY</sequence>
<dbReference type="AlphaFoldDB" id="A0A1B0ZKN2"/>
<dbReference type="InterPro" id="IPR027474">
    <property type="entry name" value="L-asparaginase_N"/>
</dbReference>
<accession>A0A1B0ZKN2</accession>
<dbReference type="EC" id="3.5.1.1" evidence="8"/>
<dbReference type="SUPFAM" id="SSF53774">
    <property type="entry name" value="Glutaminase/Asparaginase"/>
    <property type="match status" value="1"/>
</dbReference>
<dbReference type="KEGG" id="dva:DAD186_20250"/>
<evidence type="ECO:0000256" key="2">
    <source>
        <dbReference type="ARBA" id="ARBA00022801"/>
    </source>
</evidence>
<proteinExistence type="inferred from homology"/>
<dbReference type="PRINTS" id="PR00139">
    <property type="entry name" value="ASNGLNASE"/>
</dbReference>
<dbReference type="PIRSF" id="PIRSF500176">
    <property type="entry name" value="L_ASNase"/>
    <property type="match status" value="1"/>
</dbReference>
<dbReference type="InterPro" id="IPR027473">
    <property type="entry name" value="L-asparaginase_C"/>
</dbReference>
<dbReference type="PROSITE" id="PS51732">
    <property type="entry name" value="ASN_GLN_ASE_3"/>
    <property type="match status" value="1"/>
</dbReference>
<dbReference type="SFLD" id="SFLDS00057">
    <property type="entry name" value="Glutaminase/Asparaginase"/>
    <property type="match status" value="1"/>
</dbReference>
<feature type="binding site" evidence="4">
    <location>
        <begin position="87"/>
        <end position="88"/>
    </location>
    <ligand>
        <name>substrate</name>
    </ligand>
</feature>
<dbReference type="Gene3D" id="3.40.50.1170">
    <property type="entry name" value="L-asparaginase, N-terminal domain"/>
    <property type="match status" value="1"/>
</dbReference>
<dbReference type="InterPro" id="IPR004550">
    <property type="entry name" value="AsnASE_II"/>
</dbReference>
<dbReference type="Proteomes" id="UP000092596">
    <property type="component" value="Chromosome"/>
</dbReference>
<dbReference type="CDD" id="cd08964">
    <property type="entry name" value="L-asparaginase_II"/>
    <property type="match status" value="1"/>
</dbReference>
<dbReference type="PANTHER" id="PTHR11707">
    <property type="entry name" value="L-ASPARAGINASE"/>
    <property type="match status" value="1"/>
</dbReference>
<dbReference type="EMBL" id="CP012117">
    <property type="protein sequence ID" value="ANP28575.1"/>
    <property type="molecule type" value="Genomic_DNA"/>
</dbReference>
<reference evidence="8 9" key="1">
    <citation type="submission" date="2015-06" db="EMBL/GenBank/DDBJ databases">
        <title>Investigation of pathophysiology for high-risk pregnancy and development of treatment modality based on it.</title>
        <authorList>
            <person name="Kim B.-C."/>
            <person name="Lim S."/>
        </authorList>
    </citation>
    <scope>NUCLEOTIDE SEQUENCE [LARGE SCALE GENOMIC DNA]</scope>
    <source>
        <strain evidence="8 9">AD1-86</strain>
    </source>
</reference>
<dbReference type="GO" id="GO:0006528">
    <property type="term" value="P:asparagine metabolic process"/>
    <property type="evidence" value="ECO:0007669"/>
    <property type="project" value="InterPro"/>
</dbReference>
<gene>
    <name evidence="8" type="ORF">DAD186_20250</name>
</gene>
<evidence type="ECO:0000313" key="8">
    <source>
        <dbReference type="EMBL" id="ANP28575.1"/>
    </source>
</evidence>
<evidence type="ECO:0000256" key="4">
    <source>
        <dbReference type="PIRSR" id="PIRSR001220-2"/>
    </source>
</evidence>
<dbReference type="Pfam" id="PF00710">
    <property type="entry name" value="Asparaginase"/>
    <property type="match status" value="1"/>
</dbReference>
<feature type="binding site" evidence="4">
    <location>
        <position position="55"/>
    </location>
    <ligand>
        <name>substrate</name>
    </ligand>
</feature>
<feature type="domain" description="L-asparaginase N-terminal" evidence="6">
    <location>
        <begin position="6"/>
        <end position="186"/>
    </location>
</feature>
<comment type="similarity">
    <text evidence="1">Belongs to the asparaginase 1 family.</text>
</comment>
<dbReference type="RefSeq" id="WP_065248542.1">
    <property type="nucleotide sequence ID" value="NZ_CP012117.1"/>
</dbReference>
<dbReference type="STRING" id="1630135.DAD186_20250"/>
<dbReference type="PANTHER" id="PTHR11707:SF28">
    <property type="entry name" value="60 KDA LYSOPHOSPHOLIPASE"/>
    <property type="match status" value="1"/>
</dbReference>
<name>A0A1B0ZKN2_9MICO</name>
<dbReference type="PATRIC" id="fig|1630135.4.peg.2024"/>
<dbReference type="InterPro" id="IPR027475">
    <property type="entry name" value="Asparaginase/glutaminase_AS2"/>
</dbReference>
<keyword evidence="2 8" id="KW-0378">Hydrolase</keyword>
<dbReference type="InterPro" id="IPR036152">
    <property type="entry name" value="Asp/glu_Ase-like_sf"/>
</dbReference>
<feature type="active site" evidence="5">
    <location>
        <position position="87"/>
    </location>
</feature>
<dbReference type="PIRSF" id="PIRSF001220">
    <property type="entry name" value="L-ASNase_gatD"/>
    <property type="match status" value="1"/>
</dbReference>
<evidence type="ECO:0000256" key="3">
    <source>
        <dbReference type="PIRSR" id="PIRSR001220-1"/>
    </source>
</evidence>
<evidence type="ECO:0000256" key="1">
    <source>
        <dbReference type="ARBA" id="ARBA00010518"/>
    </source>
</evidence>
<dbReference type="PROSITE" id="PS00917">
    <property type="entry name" value="ASN_GLN_ASE_2"/>
    <property type="match status" value="1"/>
</dbReference>
<evidence type="ECO:0000259" key="6">
    <source>
        <dbReference type="Pfam" id="PF00710"/>
    </source>
</evidence>
<organism evidence="8 9">
    <name type="scientific">Dermabacter vaginalis</name>
    <dbReference type="NCBI Taxonomy" id="1630135"/>
    <lineage>
        <taxon>Bacteria</taxon>
        <taxon>Bacillati</taxon>
        <taxon>Actinomycetota</taxon>
        <taxon>Actinomycetes</taxon>
        <taxon>Micrococcales</taxon>
        <taxon>Dermabacteraceae</taxon>
        <taxon>Dermabacter</taxon>
    </lineage>
</organism>
<protein>
    <submittedName>
        <fullName evidence="8">Asparaginase</fullName>
        <ecNumber evidence="8">3.5.1.1</ecNumber>
    </submittedName>
</protein>
<feature type="domain" description="Asparaginase/glutaminase C-terminal" evidence="7">
    <location>
        <begin position="225"/>
        <end position="325"/>
    </location>
</feature>
<dbReference type="InterPro" id="IPR006034">
    <property type="entry name" value="Asparaginase/glutaminase-like"/>
</dbReference>
<feature type="active site" description="O-isoaspartyl threonine intermediate" evidence="3">
    <location>
        <position position="15"/>
    </location>
</feature>
<evidence type="ECO:0000313" key="9">
    <source>
        <dbReference type="Proteomes" id="UP000092596"/>
    </source>
</evidence>
<dbReference type="Pfam" id="PF17763">
    <property type="entry name" value="Asparaginase_C"/>
    <property type="match status" value="1"/>
</dbReference>
<dbReference type="InterPro" id="IPR040919">
    <property type="entry name" value="Asparaginase_C"/>
</dbReference>
<dbReference type="InterPro" id="IPR037152">
    <property type="entry name" value="L-asparaginase_N_sf"/>
</dbReference>
<dbReference type="GO" id="GO:0004067">
    <property type="term" value="F:asparaginase activity"/>
    <property type="evidence" value="ECO:0007669"/>
    <property type="project" value="UniProtKB-UniRule"/>
</dbReference>